<keyword evidence="6 7" id="KW-0804">Transcription</keyword>
<dbReference type="Gene3D" id="1.10.10.10">
    <property type="entry name" value="Winged helix-like DNA-binding domain superfamily/Winged helix DNA-binding domain"/>
    <property type="match status" value="1"/>
</dbReference>
<keyword evidence="7" id="KW-0055">Arginine biosynthesis</keyword>
<evidence type="ECO:0000256" key="2">
    <source>
        <dbReference type="ARBA" id="ARBA00008316"/>
    </source>
</evidence>
<evidence type="ECO:0000259" key="10">
    <source>
        <dbReference type="Pfam" id="PF02863"/>
    </source>
</evidence>
<evidence type="ECO:0000256" key="3">
    <source>
        <dbReference type="ARBA" id="ARBA00022490"/>
    </source>
</evidence>
<dbReference type="InterPro" id="IPR020900">
    <property type="entry name" value="Arg_repress_DNA-bd"/>
</dbReference>
<comment type="subcellular location">
    <subcellularLocation>
        <location evidence="1 7">Cytoplasm</location>
    </subcellularLocation>
</comment>
<gene>
    <name evidence="11" type="primary">ahrC</name>
    <name evidence="7 11" type="synonym">argR</name>
    <name evidence="11" type="ORF">ACFSUC_14525</name>
</gene>
<reference evidence="12" key="1">
    <citation type="journal article" date="2019" name="Int. J. Syst. Evol. Microbiol.">
        <title>The Global Catalogue of Microorganisms (GCM) 10K type strain sequencing project: providing services to taxonomists for standard genome sequencing and annotation.</title>
        <authorList>
            <consortium name="The Broad Institute Genomics Platform"/>
            <consortium name="The Broad Institute Genome Sequencing Center for Infectious Disease"/>
            <person name="Wu L."/>
            <person name="Ma J."/>
        </authorList>
    </citation>
    <scope>NUCLEOTIDE SEQUENCE [LARGE SCALE GENOMIC DNA]</scope>
    <source>
        <strain evidence="12">KCTC 33676</strain>
    </source>
</reference>
<dbReference type="Proteomes" id="UP001597497">
    <property type="component" value="Unassembled WGS sequence"/>
</dbReference>
<comment type="pathway">
    <text evidence="7">Amino-acid biosynthesis; L-arginine biosynthesis [regulation].</text>
</comment>
<keyword evidence="7" id="KW-0678">Repressor</keyword>
<comment type="function">
    <text evidence="7">Regulates arginine biosynthesis genes.</text>
</comment>
<name>A0ABW5RDW0_9BACL</name>
<dbReference type="NCBIfam" id="TIGR01529">
    <property type="entry name" value="argR_whole"/>
    <property type="match status" value="1"/>
</dbReference>
<keyword evidence="5 7" id="KW-0238">DNA-binding</keyword>
<dbReference type="Pfam" id="PF02863">
    <property type="entry name" value="Arg_repressor_C"/>
    <property type="match status" value="1"/>
</dbReference>
<dbReference type="PANTHER" id="PTHR34471">
    <property type="entry name" value="ARGININE REPRESSOR"/>
    <property type="match status" value="1"/>
</dbReference>
<dbReference type="InterPro" id="IPR020899">
    <property type="entry name" value="Arg_repress_C"/>
</dbReference>
<evidence type="ECO:0000313" key="12">
    <source>
        <dbReference type="Proteomes" id="UP001597497"/>
    </source>
</evidence>
<keyword evidence="7" id="KW-0028">Amino-acid biosynthesis</keyword>
<dbReference type="InterPro" id="IPR036388">
    <property type="entry name" value="WH-like_DNA-bd_sf"/>
</dbReference>
<evidence type="ECO:0000313" key="11">
    <source>
        <dbReference type="EMBL" id="MFD2672780.1"/>
    </source>
</evidence>
<dbReference type="SUPFAM" id="SSF55252">
    <property type="entry name" value="C-terminal domain of arginine repressor"/>
    <property type="match status" value="1"/>
</dbReference>
<feature type="domain" description="Arginine repressor C-terminal" evidence="10">
    <location>
        <begin position="79"/>
        <end position="145"/>
    </location>
</feature>
<dbReference type="RefSeq" id="WP_379930343.1">
    <property type="nucleotide sequence ID" value="NZ_JBHUMM010000043.1"/>
</dbReference>
<dbReference type="Pfam" id="PF01316">
    <property type="entry name" value="Arg_repressor"/>
    <property type="match status" value="1"/>
</dbReference>
<evidence type="ECO:0000256" key="5">
    <source>
        <dbReference type="ARBA" id="ARBA00023125"/>
    </source>
</evidence>
<evidence type="ECO:0000256" key="8">
    <source>
        <dbReference type="NCBIfam" id="TIGR01529"/>
    </source>
</evidence>
<dbReference type="InterPro" id="IPR001669">
    <property type="entry name" value="Arg_repress"/>
</dbReference>
<evidence type="ECO:0000256" key="7">
    <source>
        <dbReference type="HAMAP-Rule" id="MF_00173"/>
    </source>
</evidence>
<accession>A0ABW5RDW0</accession>
<dbReference type="PRINTS" id="PR01467">
    <property type="entry name" value="ARGREPRESSOR"/>
</dbReference>
<feature type="domain" description="Arginine repressor DNA-binding" evidence="9">
    <location>
        <begin position="2"/>
        <end position="69"/>
    </location>
</feature>
<comment type="caution">
    <text evidence="11">The sequence shown here is derived from an EMBL/GenBank/DDBJ whole genome shotgun (WGS) entry which is preliminary data.</text>
</comment>
<keyword evidence="3 7" id="KW-0963">Cytoplasm</keyword>
<organism evidence="11 12">
    <name type="scientific">Marinicrinis sediminis</name>
    <dbReference type="NCBI Taxonomy" id="1652465"/>
    <lineage>
        <taxon>Bacteria</taxon>
        <taxon>Bacillati</taxon>
        <taxon>Bacillota</taxon>
        <taxon>Bacilli</taxon>
        <taxon>Bacillales</taxon>
        <taxon>Paenibacillaceae</taxon>
    </lineage>
</organism>
<dbReference type="EMBL" id="JBHUMM010000043">
    <property type="protein sequence ID" value="MFD2672780.1"/>
    <property type="molecule type" value="Genomic_DNA"/>
</dbReference>
<keyword evidence="12" id="KW-1185">Reference proteome</keyword>
<dbReference type="InterPro" id="IPR036251">
    <property type="entry name" value="Arg_repress_C_sf"/>
</dbReference>
<dbReference type="PANTHER" id="PTHR34471:SF1">
    <property type="entry name" value="ARGININE REPRESSOR"/>
    <property type="match status" value="1"/>
</dbReference>
<dbReference type="Gene3D" id="3.30.1360.40">
    <property type="match status" value="1"/>
</dbReference>
<evidence type="ECO:0000256" key="6">
    <source>
        <dbReference type="ARBA" id="ARBA00023163"/>
    </source>
</evidence>
<dbReference type="InterPro" id="IPR036390">
    <property type="entry name" value="WH_DNA-bd_sf"/>
</dbReference>
<evidence type="ECO:0000256" key="4">
    <source>
        <dbReference type="ARBA" id="ARBA00023015"/>
    </source>
</evidence>
<comment type="similarity">
    <text evidence="2 7">Belongs to the ArgR family.</text>
</comment>
<dbReference type="SUPFAM" id="SSF46785">
    <property type="entry name" value="Winged helix' DNA-binding domain"/>
    <property type="match status" value="1"/>
</dbReference>
<protein>
    <recommendedName>
        <fullName evidence="7 8">Arginine repressor</fullName>
    </recommendedName>
</protein>
<dbReference type="HAMAP" id="MF_00173">
    <property type="entry name" value="Arg_repressor"/>
    <property type="match status" value="1"/>
</dbReference>
<evidence type="ECO:0000259" key="9">
    <source>
        <dbReference type="Pfam" id="PF01316"/>
    </source>
</evidence>
<sequence length="149" mass="17099">MKGQRHIKIKEIIHQHEIETQDELVEALRNMGFQVTQATVSRDIKELHLIKVPSNDGRYKYSLPQDQKFNPMAKLKRTLQDHFMSIDFADHLVVMKSLPGTANALGALIDHLEWEEILGTISGDDTLLIICRSKQESEKIVEKILDLIN</sequence>
<evidence type="ECO:0000256" key="1">
    <source>
        <dbReference type="ARBA" id="ARBA00004496"/>
    </source>
</evidence>
<keyword evidence="4 7" id="KW-0805">Transcription regulation</keyword>
<proteinExistence type="inferred from homology"/>
<dbReference type="NCBIfam" id="NF003281">
    <property type="entry name" value="PRK04280.1"/>
    <property type="match status" value="1"/>
</dbReference>